<evidence type="ECO:0000259" key="7">
    <source>
        <dbReference type="PROSITE" id="PS51918"/>
    </source>
</evidence>
<keyword evidence="2 6" id="KW-0949">S-adenosyl-L-methionine</keyword>
<dbReference type="CDD" id="cd01335">
    <property type="entry name" value="Radical_SAM"/>
    <property type="match status" value="1"/>
</dbReference>
<evidence type="ECO:0000313" key="8">
    <source>
        <dbReference type="EMBL" id="XCN75387.1"/>
    </source>
</evidence>
<dbReference type="EMBL" id="CP159373">
    <property type="protein sequence ID" value="XCN75387.1"/>
    <property type="molecule type" value="Genomic_DNA"/>
</dbReference>
<keyword evidence="4 6" id="KW-0408">Iron</keyword>
<dbReference type="AlphaFoldDB" id="A0AAU8M0L5"/>
<dbReference type="PANTHER" id="PTHR30352">
    <property type="entry name" value="PYRUVATE FORMATE-LYASE-ACTIVATING ENZYME"/>
    <property type="match status" value="1"/>
</dbReference>
<dbReference type="InterPro" id="IPR007197">
    <property type="entry name" value="rSAM"/>
</dbReference>
<dbReference type="Pfam" id="PF04055">
    <property type="entry name" value="Radical_SAM"/>
    <property type="match status" value="1"/>
</dbReference>
<dbReference type="SFLD" id="SFLDG01101">
    <property type="entry name" value="Uncharacterised_Radical_SAM_Su"/>
    <property type="match status" value="1"/>
</dbReference>
<evidence type="ECO:0000256" key="1">
    <source>
        <dbReference type="ARBA" id="ARBA00022485"/>
    </source>
</evidence>
<keyword evidence="3 6" id="KW-0479">Metal-binding</keyword>
<keyword evidence="1" id="KW-0004">4Fe-4S</keyword>
<evidence type="ECO:0000256" key="3">
    <source>
        <dbReference type="ARBA" id="ARBA00022723"/>
    </source>
</evidence>
<dbReference type="InterPro" id="IPR016431">
    <property type="entry name" value="Pyrv-formate_lyase-activ_prd"/>
</dbReference>
<feature type="binding site" evidence="6">
    <location>
        <position position="82"/>
    </location>
    <ligand>
        <name>[4Fe-4S] cluster</name>
        <dbReference type="ChEBI" id="CHEBI:49883"/>
        <note>4Fe-4S-S-AdoMet</note>
    </ligand>
</feature>
<dbReference type="SMART" id="SM00729">
    <property type="entry name" value="Elp3"/>
    <property type="match status" value="1"/>
</dbReference>
<evidence type="ECO:0000256" key="2">
    <source>
        <dbReference type="ARBA" id="ARBA00022691"/>
    </source>
</evidence>
<evidence type="ECO:0000256" key="4">
    <source>
        <dbReference type="ARBA" id="ARBA00023004"/>
    </source>
</evidence>
<keyword evidence="5 6" id="KW-0411">Iron-sulfur</keyword>
<dbReference type="PIRSF" id="PIRSF004869">
    <property type="entry name" value="PflX_prd"/>
    <property type="match status" value="1"/>
</dbReference>
<dbReference type="Gene3D" id="3.20.20.70">
    <property type="entry name" value="Aldolase class I"/>
    <property type="match status" value="1"/>
</dbReference>
<reference evidence="8" key="2">
    <citation type="submission" date="2024-06" db="EMBL/GenBank/DDBJ databases">
        <authorList>
            <person name="Plum-Jensen L.E."/>
            <person name="Schramm A."/>
            <person name="Marshall I.P.G."/>
        </authorList>
    </citation>
    <scope>NUCLEOTIDE SEQUENCE</scope>
    <source>
        <strain evidence="8">Rat1</strain>
    </source>
</reference>
<feature type="binding site" evidence="6">
    <location>
        <position position="86"/>
    </location>
    <ligand>
        <name>[4Fe-4S] cluster</name>
        <dbReference type="ChEBI" id="CHEBI:49883"/>
        <note>4Fe-4S-S-AdoMet</note>
    </ligand>
</feature>
<dbReference type="SUPFAM" id="SSF102114">
    <property type="entry name" value="Radical SAM enzymes"/>
    <property type="match status" value="1"/>
</dbReference>
<evidence type="ECO:0000256" key="6">
    <source>
        <dbReference type="PIRSR" id="PIRSR004869-50"/>
    </source>
</evidence>
<dbReference type="InterPro" id="IPR027596">
    <property type="entry name" value="AmmeMemoSam_rS"/>
</dbReference>
<dbReference type="GO" id="GO:0051539">
    <property type="term" value="F:4 iron, 4 sulfur cluster binding"/>
    <property type="evidence" value="ECO:0007669"/>
    <property type="project" value="UniProtKB-KW"/>
</dbReference>
<sequence>MKEARLYNREEDLTVSCALCHHRCRIKPGRRGLCEVRENQDGLLVSLVYGRVVAENIDPIEKKPFYHFLPSSRSASISTIGCNFSCKHCQNYQISRYPHMHQGEIIGSLRTPEQVVNAAEQSGCQSISYTYVEPTIFYEFAYDCMALARERGLANLFVSNGYMTPECSRELAPLLDGINIDIKSFSEDFYRRVCKASLQPVLDTVRLMRELGIWVEVTTLVIPGLNDSAEELEGIASFLAQVDPAIPWHVTGFHPTYTMLDRSPTTVASLQMARQIGLDAGLRFVYQGNVHSDDGEHTFCPSCHTKLIARTGFFVQNNRIEGGRCPLCQERIEGRWK</sequence>
<dbReference type="InterPro" id="IPR058240">
    <property type="entry name" value="rSAM_sf"/>
</dbReference>
<dbReference type="GO" id="GO:0046872">
    <property type="term" value="F:metal ion binding"/>
    <property type="evidence" value="ECO:0007669"/>
    <property type="project" value="UniProtKB-KW"/>
</dbReference>
<feature type="binding site" evidence="6">
    <location>
        <position position="89"/>
    </location>
    <ligand>
        <name>[4Fe-4S] cluster</name>
        <dbReference type="ChEBI" id="CHEBI:49883"/>
        <note>4Fe-4S-S-AdoMet</note>
    </ligand>
</feature>
<gene>
    <name evidence="8" type="primary">amrS</name>
    <name evidence="8" type="ORF">Q3M24_02515</name>
</gene>
<dbReference type="InterPro" id="IPR013785">
    <property type="entry name" value="Aldolase_TIM"/>
</dbReference>
<accession>A0AAU8M0L5</accession>
<feature type="domain" description="Radical SAM core" evidence="7">
    <location>
        <begin position="67"/>
        <end position="283"/>
    </location>
</feature>
<name>A0AAU8M0L5_9BACT</name>
<dbReference type="InterPro" id="IPR034457">
    <property type="entry name" value="Organic_radical-activating"/>
</dbReference>
<protein>
    <submittedName>
        <fullName evidence="8">AmmeMemoRadiSam system radical SAM enzyme</fullName>
    </submittedName>
</protein>
<organism evidence="8">
    <name type="scientific">Candidatus Electrothrix aestuarii</name>
    <dbReference type="NCBI Taxonomy" id="3062594"/>
    <lineage>
        <taxon>Bacteria</taxon>
        <taxon>Pseudomonadati</taxon>
        <taxon>Thermodesulfobacteriota</taxon>
        <taxon>Desulfobulbia</taxon>
        <taxon>Desulfobulbales</taxon>
        <taxon>Desulfobulbaceae</taxon>
        <taxon>Candidatus Electrothrix</taxon>
    </lineage>
</organism>
<dbReference type="NCBIfam" id="TIGR04337">
    <property type="entry name" value="AmmeMemoSam_rS"/>
    <property type="match status" value="1"/>
</dbReference>
<dbReference type="GO" id="GO:0003824">
    <property type="term" value="F:catalytic activity"/>
    <property type="evidence" value="ECO:0007669"/>
    <property type="project" value="InterPro"/>
</dbReference>
<proteinExistence type="predicted"/>
<dbReference type="SFLD" id="SFLDS00029">
    <property type="entry name" value="Radical_SAM"/>
    <property type="match status" value="1"/>
</dbReference>
<dbReference type="KEGG" id="eaj:Q3M24_02515"/>
<dbReference type="PROSITE" id="PS51918">
    <property type="entry name" value="RADICAL_SAM"/>
    <property type="match status" value="1"/>
</dbReference>
<evidence type="ECO:0000256" key="5">
    <source>
        <dbReference type="ARBA" id="ARBA00023014"/>
    </source>
</evidence>
<reference evidence="8" key="1">
    <citation type="journal article" date="2024" name="Syst. Appl. Microbiol.">
        <title>First single-strain enrichments of Electrothrix cable bacteria, description of E. aestuarii sp. nov. and E. rattekaaiensis sp. nov., and proposal of a cable bacteria taxonomy following the rules of the SeqCode.</title>
        <authorList>
            <person name="Plum-Jensen L.E."/>
            <person name="Schramm A."/>
            <person name="Marshall I.P.G."/>
        </authorList>
    </citation>
    <scope>NUCLEOTIDE SEQUENCE</scope>
    <source>
        <strain evidence="8">Rat1</strain>
    </source>
</reference>
<comment type="cofactor">
    <cofactor evidence="6">
        <name>[4Fe-4S] cluster</name>
        <dbReference type="ChEBI" id="CHEBI:49883"/>
    </cofactor>
    <text evidence="6">Binds 1 [4Fe-4S] cluster. The cluster is coordinated with 3 cysteines and an exchangeable S-adenosyl-L-methionine.</text>
</comment>
<dbReference type="PANTHER" id="PTHR30352:SF5">
    <property type="entry name" value="PYRUVATE FORMATE-LYASE 1-ACTIVATING ENZYME"/>
    <property type="match status" value="1"/>
</dbReference>
<dbReference type="InterPro" id="IPR006638">
    <property type="entry name" value="Elp3/MiaA/NifB-like_rSAM"/>
</dbReference>